<organism evidence="1 2">
    <name type="scientific">Allokutzneria multivorans</name>
    <dbReference type="NCBI Taxonomy" id="1142134"/>
    <lineage>
        <taxon>Bacteria</taxon>
        <taxon>Bacillati</taxon>
        <taxon>Actinomycetota</taxon>
        <taxon>Actinomycetes</taxon>
        <taxon>Pseudonocardiales</taxon>
        <taxon>Pseudonocardiaceae</taxon>
        <taxon>Allokutzneria</taxon>
    </lineage>
</organism>
<evidence type="ECO:0000313" key="1">
    <source>
        <dbReference type="EMBL" id="GAA4009639.1"/>
    </source>
</evidence>
<evidence type="ECO:0000313" key="2">
    <source>
        <dbReference type="Proteomes" id="UP001501747"/>
    </source>
</evidence>
<name>A0ABP7SBN5_9PSEU</name>
<dbReference type="Proteomes" id="UP001501747">
    <property type="component" value="Unassembled WGS sequence"/>
</dbReference>
<proteinExistence type="predicted"/>
<gene>
    <name evidence="1" type="ORF">GCM10022247_34720</name>
</gene>
<sequence length="149" mass="16912">MIVGYDYRKCAVAIRPDGSRWTMAIRDDVHSAAATLMHLVPELRALHRYEPVWIEGTFSPESQHTTGPTPLAWSPRYGHEREVSTSQLDQAAGLRRSKRSSPANNRVIVTRFFFAPEVTYDAAIRDFAIESEFHWLIAKVRQGELSIDG</sequence>
<comment type="caution">
    <text evidence="1">The sequence shown here is derived from an EMBL/GenBank/DDBJ whole genome shotgun (WGS) entry which is preliminary data.</text>
</comment>
<protein>
    <recommendedName>
        <fullName evidence="3">Transposase</fullName>
    </recommendedName>
</protein>
<keyword evidence="2" id="KW-1185">Reference proteome</keyword>
<accession>A0ABP7SBN5</accession>
<dbReference type="EMBL" id="BAABAL010000012">
    <property type="protein sequence ID" value="GAA4009639.1"/>
    <property type="molecule type" value="Genomic_DNA"/>
</dbReference>
<evidence type="ECO:0008006" key="3">
    <source>
        <dbReference type="Google" id="ProtNLM"/>
    </source>
</evidence>
<reference evidence="2" key="1">
    <citation type="journal article" date="2019" name="Int. J. Syst. Evol. Microbiol.">
        <title>The Global Catalogue of Microorganisms (GCM) 10K type strain sequencing project: providing services to taxonomists for standard genome sequencing and annotation.</title>
        <authorList>
            <consortium name="The Broad Institute Genomics Platform"/>
            <consortium name="The Broad Institute Genome Sequencing Center for Infectious Disease"/>
            <person name="Wu L."/>
            <person name="Ma J."/>
        </authorList>
    </citation>
    <scope>NUCLEOTIDE SEQUENCE [LARGE SCALE GENOMIC DNA]</scope>
    <source>
        <strain evidence="2">JCM 17342</strain>
    </source>
</reference>